<feature type="transmembrane region" description="Helical" evidence="9">
    <location>
        <begin position="45"/>
        <end position="72"/>
    </location>
</feature>
<dbReference type="Proteomes" id="UP001159427">
    <property type="component" value="Unassembled WGS sequence"/>
</dbReference>
<feature type="transmembrane region" description="Helical" evidence="9">
    <location>
        <begin position="127"/>
        <end position="147"/>
    </location>
</feature>
<accession>A0ABN8RNJ3</accession>
<evidence type="ECO:0000256" key="5">
    <source>
        <dbReference type="ARBA" id="ARBA00023040"/>
    </source>
</evidence>
<evidence type="ECO:0000256" key="8">
    <source>
        <dbReference type="ARBA" id="ARBA00023224"/>
    </source>
</evidence>
<evidence type="ECO:0000259" key="10">
    <source>
        <dbReference type="PROSITE" id="PS50262"/>
    </source>
</evidence>
<keyword evidence="8" id="KW-0807">Transducer</keyword>
<reference evidence="11 12" key="1">
    <citation type="submission" date="2022-05" db="EMBL/GenBank/DDBJ databases">
        <authorList>
            <consortium name="Genoscope - CEA"/>
            <person name="William W."/>
        </authorList>
    </citation>
    <scope>NUCLEOTIDE SEQUENCE [LARGE SCALE GENOMIC DNA]</scope>
</reference>
<feature type="transmembrane region" description="Helical" evidence="9">
    <location>
        <begin position="84"/>
        <end position="106"/>
    </location>
</feature>
<evidence type="ECO:0000256" key="2">
    <source>
        <dbReference type="ARBA" id="ARBA00022475"/>
    </source>
</evidence>
<evidence type="ECO:0000256" key="9">
    <source>
        <dbReference type="SAM" id="Phobius"/>
    </source>
</evidence>
<dbReference type="PRINTS" id="PR00237">
    <property type="entry name" value="GPCRRHODOPSN"/>
</dbReference>
<feature type="domain" description="G-protein coupled receptors family 1 profile" evidence="10">
    <location>
        <begin position="25"/>
        <end position="274"/>
    </location>
</feature>
<proteinExistence type="predicted"/>
<dbReference type="PROSITE" id="PS50262">
    <property type="entry name" value="G_PROTEIN_RECEP_F1_2"/>
    <property type="match status" value="1"/>
</dbReference>
<dbReference type="SUPFAM" id="SSF81321">
    <property type="entry name" value="Family A G protein-coupled receptor-like"/>
    <property type="match status" value="1"/>
</dbReference>
<dbReference type="InterPro" id="IPR017452">
    <property type="entry name" value="GPCR_Rhodpsn_7TM"/>
</dbReference>
<dbReference type="PANTHER" id="PTHR24249">
    <property type="entry name" value="HISTAMINE RECEPTOR-RELATED G-PROTEIN COUPLED RECEPTOR"/>
    <property type="match status" value="1"/>
</dbReference>
<dbReference type="PANTHER" id="PTHR24249:SF372">
    <property type="entry name" value="G-PROTEIN COUPLED RECEPTORS FAMILY 1 PROFILE DOMAIN-CONTAINING PROTEIN"/>
    <property type="match status" value="1"/>
</dbReference>
<keyword evidence="3 9" id="KW-0812">Transmembrane</keyword>
<comment type="subcellular location">
    <subcellularLocation>
        <location evidence="1">Cell membrane</location>
        <topology evidence="1">Multi-pass membrane protein</topology>
    </subcellularLocation>
</comment>
<feature type="transmembrane region" description="Helical" evidence="9">
    <location>
        <begin position="167"/>
        <end position="188"/>
    </location>
</feature>
<evidence type="ECO:0000256" key="4">
    <source>
        <dbReference type="ARBA" id="ARBA00022989"/>
    </source>
</evidence>
<feature type="non-terminal residue" evidence="11">
    <location>
        <position position="1"/>
    </location>
</feature>
<keyword evidence="12" id="KW-1185">Reference proteome</keyword>
<organism evidence="11 12">
    <name type="scientific">Porites evermanni</name>
    <dbReference type="NCBI Taxonomy" id="104178"/>
    <lineage>
        <taxon>Eukaryota</taxon>
        <taxon>Metazoa</taxon>
        <taxon>Cnidaria</taxon>
        <taxon>Anthozoa</taxon>
        <taxon>Hexacorallia</taxon>
        <taxon>Scleractinia</taxon>
        <taxon>Fungiina</taxon>
        <taxon>Poritidae</taxon>
        <taxon>Porites</taxon>
    </lineage>
</organism>
<evidence type="ECO:0000256" key="1">
    <source>
        <dbReference type="ARBA" id="ARBA00004651"/>
    </source>
</evidence>
<comment type="caution">
    <text evidence="11">The sequence shown here is derived from an EMBL/GenBank/DDBJ whole genome shotgun (WGS) entry which is preliminary data.</text>
</comment>
<dbReference type="InterPro" id="IPR050569">
    <property type="entry name" value="TAAR"/>
</dbReference>
<dbReference type="CDD" id="cd00637">
    <property type="entry name" value="7tm_classA_rhodopsin-like"/>
    <property type="match status" value="1"/>
</dbReference>
<feature type="transmembrane region" description="Helical" evidence="9">
    <location>
        <begin position="220"/>
        <end position="245"/>
    </location>
</feature>
<evidence type="ECO:0000256" key="7">
    <source>
        <dbReference type="ARBA" id="ARBA00023170"/>
    </source>
</evidence>
<evidence type="ECO:0000256" key="3">
    <source>
        <dbReference type="ARBA" id="ARBA00022692"/>
    </source>
</evidence>
<feature type="non-terminal residue" evidence="11">
    <location>
        <position position="290"/>
    </location>
</feature>
<keyword evidence="2" id="KW-1003">Cell membrane</keyword>
<dbReference type="Gene3D" id="1.20.1070.10">
    <property type="entry name" value="Rhodopsin 7-helix transmembrane proteins"/>
    <property type="match status" value="1"/>
</dbReference>
<dbReference type="InterPro" id="IPR000276">
    <property type="entry name" value="GPCR_Rhodpsn"/>
</dbReference>
<dbReference type="Pfam" id="PF00001">
    <property type="entry name" value="7tm_1"/>
    <property type="match status" value="1"/>
</dbReference>
<evidence type="ECO:0000313" key="12">
    <source>
        <dbReference type="Proteomes" id="UP001159427"/>
    </source>
</evidence>
<feature type="transmembrane region" description="Helical" evidence="9">
    <location>
        <begin position="251"/>
        <end position="273"/>
    </location>
</feature>
<keyword evidence="7" id="KW-0675">Receptor</keyword>
<evidence type="ECO:0000313" key="11">
    <source>
        <dbReference type="EMBL" id="CAH3180837.1"/>
    </source>
</evidence>
<evidence type="ECO:0000256" key="6">
    <source>
        <dbReference type="ARBA" id="ARBA00023136"/>
    </source>
</evidence>
<keyword evidence="4 9" id="KW-1133">Transmembrane helix</keyword>
<gene>
    <name evidence="11" type="ORF">PEVE_00013154</name>
</gene>
<keyword evidence="5" id="KW-0297">G-protein coupled receptor</keyword>
<name>A0ABN8RNJ3_9CNID</name>
<keyword evidence="6 9" id="KW-0472">Membrane</keyword>
<sequence>QEISFEIRVFLGVFISALSIVGTVGNTIVITVLRLNNIFTRKTTGLILTSLAVVDLLCSTVEIPLAICTMIVHGPDDHLYNLSLTQQALGPCVFWGYTTSFFLLSIDRNDALRKISYRQQVLTTKRILVAIIIAMAFGVGLALFFLFRTENPYPLLPRQTASVMLTSVRGGLFLLFLLSVFSNIYYFVQIKKLLREHSEITADTFSQQRRNRWRTRERNLSWRIIQVILVVSFSYVPYTIASIIYNNAEIHSLNAIALCRSLTYLKCAANVFIFTKLDRRFIMVFFDKLR</sequence>
<feature type="transmembrane region" description="Helical" evidence="9">
    <location>
        <begin position="12"/>
        <end position="33"/>
    </location>
</feature>
<dbReference type="EMBL" id="CALNXI010001982">
    <property type="protein sequence ID" value="CAH3180837.1"/>
    <property type="molecule type" value="Genomic_DNA"/>
</dbReference>
<protein>
    <recommendedName>
        <fullName evidence="10">G-protein coupled receptors family 1 profile domain-containing protein</fullName>
    </recommendedName>
</protein>